<dbReference type="EMBL" id="LAVV01012515">
    <property type="protein sequence ID" value="KNZ46620.1"/>
    <property type="molecule type" value="Genomic_DNA"/>
</dbReference>
<accession>A0A0L6UFN7</accession>
<evidence type="ECO:0000256" key="1">
    <source>
        <dbReference type="SAM" id="MobiDB-lite"/>
    </source>
</evidence>
<evidence type="ECO:0000313" key="2">
    <source>
        <dbReference type="EMBL" id="KNZ46620.1"/>
    </source>
</evidence>
<dbReference type="OrthoDB" id="2508113at2759"/>
<reference evidence="2 3" key="1">
    <citation type="submission" date="2015-08" db="EMBL/GenBank/DDBJ databases">
        <title>Next Generation Sequencing and Analysis of the Genome of Puccinia sorghi L Schw, the Causal Agent of Maize Common Rust.</title>
        <authorList>
            <person name="Rochi L."/>
            <person name="Burguener G."/>
            <person name="Darino M."/>
            <person name="Turjanski A."/>
            <person name="Kreff E."/>
            <person name="Dieguez M.J."/>
            <person name="Sacco F."/>
        </authorList>
    </citation>
    <scope>NUCLEOTIDE SEQUENCE [LARGE SCALE GENOMIC DNA]</scope>
    <source>
        <strain evidence="2 3">RO10H11247</strain>
    </source>
</reference>
<protein>
    <submittedName>
        <fullName evidence="2">Uncharacterized protein</fullName>
    </submittedName>
</protein>
<comment type="caution">
    <text evidence="2">The sequence shown here is derived from an EMBL/GenBank/DDBJ whole genome shotgun (WGS) entry which is preliminary data.</text>
</comment>
<feature type="non-terminal residue" evidence="2">
    <location>
        <position position="1"/>
    </location>
</feature>
<feature type="region of interest" description="Disordered" evidence="1">
    <location>
        <begin position="1"/>
        <end position="32"/>
    </location>
</feature>
<evidence type="ECO:0000313" key="3">
    <source>
        <dbReference type="Proteomes" id="UP000037035"/>
    </source>
</evidence>
<organism evidence="2 3">
    <name type="scientific">Puccinia sorghi</name>
    <dbReference type="NCBI Taxonomy" id="27349"/>
    <lineage>
        <taxon>Eukaryota</taxon>
        <taxon>Fungi</taxon>
        <taxon>Dikarya</taxon>
        <taxon>Basidiomycota</taxon>
        <taxon>Pucciniomycotina</taxon>
        <taxon>Pucciniomycetes</taxon>
        <taxon>Pucciniales</taxon>
        <taxon>Pucciniaceae</taxon>
        <taxon>Puccinia</taxon>
    </lineage>
</organism>
<sequence>GQINQATTCLQPRSTGSGNKSNELSATDNTPSSRALGALASLFLDEVDEDEYLSFVVLEDSKKAATFLSLVKTSNKKICLMWLAQEVANQ</sequence>
<gene>
    <name evidence="2" type="ORF">VP01_7118g1</name>
</gene>
<name>A0A0L6UFN7_9BASI</name>
<dbReference type="AlphaFoldDB" id="A0A0L6UFN7"/>
<dbReference type="Proteomes" id="UP000037035">
    <property type="component" value="Unassembled WGS sequence"/>
</dbReference>
<dbReference type="VEuPathDB" id="FungiDB:VP01_7118g1"/>
<dbReference type="STRING" id="27349.A0A0L6UFN7"/>
<keyword evidence="3" id="KW-1185">Reference proteome</keyword>
<proteinExistence type="predicted"/>